<evidence type="ECO:0000313" key="3">
    <source>
        <dbReference type="Proteomes" id="UP001634393"/>
    </source>
</evidence>
<organism evidence="2 3">
    <name type="scientific">Penstemon smallii</name>
    <dbReference type="NCBI Taxonomy" id="265156"/>
    <lineage>
        <taxon>Eukaryota</taxon>
        <taxon>Viridiplantae</taxon>
        <taxon>Streptophyta</taxon>
        <taxon>Embryophyta</taxon>
        <taxon>Tracheophyta</taxon>
        <taxon>Spermatophyta</taxon>
        <taxon>Magnoliopsida</taxon>
        <taxon>eudicotyledons</taxon>
        <taxon>Gunneridae</taxon>
        <taxon>Pentapetalae</taxon>
        <taxon>asterids</taxon>
        <taxon>lamiids</taxon>
        <taxon>Lamiales</taxon>
        <taxon>Plantaginaceae</taxon>
        <taxon>Cheloneae</taxon>
        <taxon>Penstemon</taxon>
    </lineage>
</organism>
<comment type="caution">
    <text evidence="2">The sequence shown here is derived from an EMBL/GenBank/DDBJ whole genome shotgun (WGS) entry which is preliminary data.</text>
</comment>
<accession>A0ABD3T1X5</accession>
<gene>
    <name evidence="2" type="ORF">ACJIZ3_019517</name>
</gene>
<keyword evidence="1" id="KW-0472">Membrane</keyword>
<keyword evidence="3" id="KW-1185">Reference proteome</keyword>
<reference evidence="2 3" key="1">
    <citation type="submission" date="2024-12" db="EMBL/GenBank/DDBJ databases">
        <title>The unique morphological basis and parallel evolutionary history of personate flowers in Penstemon.</title>
        <authorList>
            <person name="Depatie T.H."/>
            <person name="Wessinger C.A."/>
        </authorList>
    </citation>
    <scope>NUCLEOTIDE SEQUENCE [LARGE SCALE GENOMIC DNA]</scope>
    <source>
        <strain evidence="2">WTNN_2</strain>
        <tissue evidence="2">Leaf</tissue>
    </source>
</reference>
<name>A0ABD3T1X5_9LAMI</name>
<proteinExistence type="predicted"/>
<keyword evidence="1" id="KW-1133">Transmembrane helix</keyword>
<feature type="transmembrane region" description="Helical" evidence="1">
    <location>
        <begin position="20"/>
        <end position="40"/>
    </location>
</feature>
<dbReference type="EMBL" id="JBJXBP010000005">
    <property type="protein sequence ID" value="KAL3830715.1"/>
    <property type="molecule type" value="Genomic_DNA"/>
</dbReference>
<dbReference type="AlphaFoldDB" id="A0ABD3T1X5"/>
<keyword evidence="1" id="KW-0812">Transmembrane</keyword>
<feature type="transmembrane region" description="Helical" evidence="1">
    <location>
        <begin position="46"/>
        <end position="65"/>
    </location>
</feature>
<sequence>MLAKSSHGSTKPAYQPKSIIALVLSGAVLESGCICVLQHISSNSNFFIITSSFILFAFNFVSLSTSPDTCQNLMLLN</sequence>
<evidence type="ECO:0000313" key="2">
    <source>
        <dbReference type="EMBL" id="KAL3830715.1"/>
    </source>
</evidence>
<evidence type="ECO:0000256" key="1">
    <source>
        <dbReference type="SAM" id="Phobius"/>
    </source>
</evidence>
<protein>
    <submittedName>
        <fullName evidence="2">Uncharacterized protein</fullName>
    </submittedName>
</protein>
<dbReference type="Proteomes" id="UP001634393">
    <property type="component" value="Unassembled WGS sequence"/>
</dbReference>